<keyword evidence="2" id="KW-1133">Transmembrane helix</keyword>
<dbReference type="InParanoid" id="F4RD55"/>
<feature type="transmembrane region" description="Helical" evidence="2">
    <location>
        <begin position="229"/>
        <end position="246"/>
    </location>
</feature>
<evidence type="ECO:0000256" key="2">
    <source>
        <dbReference type="SAM" id="Phobius"/>
    </source>
</evidence>
<feature type="compositionally biased region" description="Basic and acidic residues" evidence="1">
    <location>
        <begin position="195"/>
        <end position="206"/>
    </location>
</feature>
<accession>F4RD55</accession>
<keyword evidence="2" id="KW-0472">Membrane</keyword>
<feature type="compositionally biased region" description="Low complexity" evidence="1">
    <location>
        <begin position="84"/>
        <end position="94"/>
    </location>
</feature>
<keyword evidence="2" id="KW-0812">Transmembrane</keyword>
<evidence type="ECO:0000256" key="1">
    <source>
        <dbReference type="SAM" id="MobiDB-lite"/>
    </source>
</evidence>
<feature type="region of interest" description="Disordered" evidence="1">
    <location>
        <begin position="82"/>
        <end position="219"/>
    </location>
</feature>
<evidence type="ECO:0000313" key="3">
    <source>
        <dbReference type="EMBL" id="EGG09875.1"/>
    </source>
</evidence>
<feature type="compositionally biased region" description="Polar residues" evidence="1">
    <location>
        <begin position="95"/>
        <end position="131"/>
    </location>
</feature>
<feature type="compositionally biased region" description="Low complexity" evidence="1">
    <location>
        <begin position="182"/>
        <end position="193"/>
    </location>
</feature>
<sequence>MTNALLQTIVNPSIKNKASQSNKLGEEEESLWLGIDAGGTEQTVHNSSPISHRLIARGSPFADIHLKSPSTPITRPVDLTTANSSDSHISHASSGATTPIVSTVKGTNSPVRTTSKDTIPNRTQGQDSTTGEEFKLKADPVTAVRSSPNTPGKPEKSAQKSVVAGNREKALSTQPQAPIKNAVVPPASSTSSPGRKVDESPSRSTKESTSTPANNRHAHGNLASKDVCMIIASCLVVIGCGIYLLIRKFRLLRKPNPTIRSERLTPPSSGSSKHSITPWVKFGHEKSELSPAALEGGGHHPMFNSDEKDNALGGETTVPDPAYLQARPNLQRRILRRLAGISAATSTAASAAGGRVLESFVRRQVRDDAEARLDGTQGTHSSDKMTMNEKAAKAEAGTGYMHPLGGFATLHNWGSESQYSESSLEAMPIYLFKPLLNPKATVLR</sequence>
<dbReference type="Proteomes" id="UP000001072">
    <property type="component" value="Unassembled WGS sequence"/>
</dbReference>
<dbReference type="EMBL" id="GL883096">
    <property type="protein sequence ID" value="EGG09875.1"/>
    <property type="molecule type" value="Genomic_DNA"/>
</dbReference>
<evidence type="ECO:0000313" key="4">
    <source>
        <dbReference type="Proteomes" id="UP000001072"/>
    </source>
</evidence>
<protein>
    <submittedName>
        <fullName evidence="3">Uncharacterized protein</fullName>
    </submittedName>
</protein>
<organism evidence="4">
    <name type="scientific">Melampsora larici-populina (strain 98AG31 / pathotype 3-4-7)</name>
    <name type="common">Poplar leaf rust fungus</name>
    <dbReference type="NCBI Taxonomy" id="747676"/>
    <lineage>
        <taxon>Eukaryota</taxon>
        <taxon>Fungi</taxon>
        <taxon>Dikarya</taxon>
        <taxon>Basidiomycota</taxon>
        <taxon>Pucciniomycotina</taxon>
        <taxon>Pucciniomycetes</taxon>
        <taxon>Pucciniales</taxon>
        <taxon>Melampsoraceae</taxon>
        <taxon>Melampsora</taxon>
    </lineage>
</organism>
<reference evidence="4" key="1">
    <citation type="journal article" date="2011" name="Proc. Natl. Acad. Sci. U.S.A.">
        <title>Obligate biotrophy features unraveled by the genomic analysis of rust fungi.</title>
        <authorList>
            <person name="Duplessis S."/>
            <person name="Cuomo C.A."/>
            <person name="Lin Y.-C."/>
            <person name="Aerts A."/>
            <person name="Tisserant E."/>
            <person name="Veneault-Fourrey C."/>
            <person name="Joly D.L."/>
            <person name="Hacquard S."/>
            <person name="Amselem J."/>
            <person name="Cantarel B.L."/>
            <person name="Chiu R."/>
            <person name="Coutinho P.M."/>
            <person name="Feau N."/>
            <person name="Field M."/>
            <person name="Frey P."/>
            <person name="Gelhaye E."/>
            <person name="Goldberg J."/>
            <person name="Grabherr M.G."/>
            <person name="Kodira C.D."/>
            <person name="Kohler A."/>
            <person name="Kuees U."/>
            <person name="Lindquist E.A."/>
            <person name="Lucas S.M."/>
            <person name="Mago R."/>
            <person name="Mauceli E."/>
            <person name="Morin E."/>
            <person name="Murat C."/>
            <person name="Pangilinan J.L."/>
            <person name="Park R."/>
            <person name="Pearson M."/>
            <person name="Quesneville H."/>
            <person name="Rouhier N."/>
            <person name="Sakthikumar S."/>
            <person name="Salamov A.A."/>
            <person name="Schmutz J."/>
            <person name="Selles B."/>
            <person name="Shapiro H."/>
            <person name="Tanguay P."/>
            <person name="Tuskan G.A."/>
            <person name="Henrissat B."/>
            <person name="Van de Peer Y."/>
            <person name="Rouze P."/>
            <person name="Ellis J.G."/>
            <person name="Dodds P.N."/>
            <person name="Schein J.E."/>
            <person name="Zhong S."/>
            <person name="Hamelin R.C."/>
            <person name="Grigoriev I.V."/>
            <person name="Szabo L.J."/>
            <person name="Martin F."/>
        </authorList>
    </citation>
    <scope>NUCLEOTIDE SEQUENCE [LARGE SCALE GENOMIC DNA]</scope>
    <source>
        <strain evidence="4">98AG31 / pathotype 3-4-7</strain>
    </source>
</reference>
<dbReference type="GeneID" id="18929643"/>
<keyword evidence="4" id="KW-1185">Reference proteome</keyword>
<proteinExistence type="predicted"/>
<dbReference type="AlphaFoldDB" id="F4RD55"/>
<gene>
    <name evidence="3" type="ORF">MELLADRAFT_60978</name>
</gene>
<name>F4RD55_MELLP</name>
<dbReference type="KEGG" id="mlr:MELLADRAFT_60978"/>
<dbReference type="OrthoDB" id="2507829at2759"/>
<dbReference type="RefSeq" id="XP_007406929.1">
    <property type="nucleotide sequence ID" value="XM_007406867.1"/>
</dbReference>
<dbReference type="HOGENOM" id="CLU_616882_0_0_1"/>
<dbReference type="VEuPathDB" id="FungiDB:MELLADRAFT_60978"/>